<dbReference type="Proteomes" id="UP000321595">
    <property type="component" value="Chromosome"/>
</dbReference>
<comment type="subcellular location">
    <subcellularLocation>
        <location evidence="2">Membrane</location>
        <topology evidence="2">Multi-pass membrane protein</topology>
    </subcellularLocation>
</comment>
<dbReference type="InterPro" id="IPR008915">
    <property type="entry name" value="Peptidase_M50"/>
</dbReference>
<dbReference type="Gene3D" id="2.30.42.10">
    <property type="match status" value="3"/>
</dbReference>
<dbReference type="InterPro" id="IPR004387">
    <property type="entry name" value="Pept_M50_Zn"/>
</dbReference>
<proteinExistence type="inferred from homology"/>
<keyword evidence="14" id="KW-1185">Reference proteome</keyword>
<evidence type="ECO:0000256" key="9">
    <source>
        <dbReference type="ARBA" id="ARBA00023049"/>
    </source>
</evidence>
<keyword evidence="10 11" id="KW-0472">Membrane</keyword>
<keyword evidence="8 11" id="KW-1133">Transmembrane helix</keyword>
<feature type="domain" description="PDZ" evidence="12">
    <location>
        <begin position="294"/>
        <end position="344"/>
    </location>
</feature>
<evidence type="ECO:0000256" key="11">
    <source>
        <dbReference type="SAM" id="Phobius"/>
    </source>
</evidence>
<name>A0A5B8Y2F2_9DELT</name>
<dbReference type="PANTHER" id="PTHR42837:SF2">
    <property type="entry name" value="MEMBRANE METALLOPROTEASE ARASP2, CHLOROPLASTIC-RELATED"/>
    <property type="match status" value="1"/>
</dbReference>
<feature type="transmembrane region" description="Helical" evidence="11">
    <location>
        <begin position="96"/>
        <end position="116"/>
    </location>
</feature>
<dbReference type="InterPro" id="IPR041489">
    <property type="entry name" value="PDZ_6"/>
</dbReference>
<dbReference type="SMART" id="SM00228">
    <property type="entry name" value="PDZ"/>
    <property type="match status" value="3"/>
</dbReference>
<dbReference type="OrthoDB" id="9782003at2"/>
<evidence type="ECO:0000256" key="4">
    <source>
        <dbReference type="ARBA" id="ARBA00022670"/>
    </source>
</evidence>
<dbReference type="AlphaFoldDB" id="A0A5B8Y2F2"/>
<dbReference type="InterPro" id="IPR001478">
    <property type="entry name" value="PDZ"/>
</dbReference>
<keyword evidence="4 13" id="KW-0645">Protease</keyword>
<dbReference type="InterPro" id="IPR036034">
    <property type="entry name" value="PDZ_sf"/>
</dbReference>
<dbReference type="Pfam" id="PF02163">
    <property type="entry name" value="Peptidase_M50"/>
    <property type="match status" value="1"/>
</dbReference>
<sequence length="570" mass="62803">MGLIYALILIGALVFIHELGHFLVARLFDVKVIRFAIGFGPTVASFKKGETEYALCALPLGGYVQMLGGDLESLEHLPPEEQKRGLMMKPIWQRSLIVLAGPAANILLPLVIYFFFTMTITTTTPPIVGDVFAGGPAAEAGLLPGDTITQIDDEKIEFWHQVVENISEKPNQEITLQIVRDSNPMTLKVTPEERNITDMMGLSSETFGLVGIHPGTYGPTIAIVDPQGAAATAGLQNFDKIVKINDKVIHRFDEIQANARTSEGKPLELQVLRRKPLEVDYAQLYAQSVIDITVTPIQKNGEWTLGIRNAEMAVARVESDSPAQAAGLQVGDIITHLNAREISNWRLLNSQISNAINSEVVARQAEDAKAPTVNNVEFDLKVLRSGEEVDLKLKPVLLNLEKQGYHRMHIGWGQIADTYVADSIPFPFFKRLAFAADHSVRQTWEFSTMLVMGFVRMAQGRLSLDNVGGPILIGELAAQAGAAGWDRFLQMMALISINLGVINLLPIPVLDGGQLLLFLMEAIKRGPLSFRTRQIAAYIGFAMILFLVILAFKNDIQRQWDNIASFINEG</sequence>
<evidence type="ECO:0000313" key="14">
    <source>
        <dbReference type="Proteomes" id="UP000321595"/>
    </source>
</evidence>
<accession>A0A5B8Y2F2</accession>
<feature type="domain" description="PDZ" evidence="12">
    <location>
        <begin position="127"/>
        <end position="182"/>
    </location>
</feature>
<evidence type="ECO:0000256" key="8">
    <source>
        <dbReference type="ARBA" id="ARBA00022989"/>
    </source>
</evidence>
<dbReference type="RefSeq" id="WP_146963616.1">
    <property type="nucleotide sequence ID" value="NZ_CP042467.1"/>
</dbReference>
<keyword evidence="5 11" id="KW-0812">Transmembrane</keyword>
<evidence type="ECO:0000256" key="5">
    <source>
        <dbReference type="ARBA" id="ARBA00022692"/>
    </source>
</evidence>
<feature type="transmembrane region" description="Helical" evidence="11">
    <location>
        <begin position="6"/>
        <end position="28"/>
    </location>
</feature>
<organism evidence="13 14">
    <name type="scientific">Microvenator marinus</name>
    <dbReference type="NCBI Taxonomy" id="2600177"/>
    <lineage>
        <taxon>Bacteria</taxon>
        <taxon>Deltaproteobacteria</taxon>
        <taxon>Bradymonadales</taxon>
        <taxon>Microvenatoraceae</taxon>
        <taxon>Microvenator</taxon>
    </lineage>
</organism>
<evidence type="ECO:0000256" key="1">
    <source>
        <dbReference type="ARBA" id="ARBA00001947"/>
    </source>
</evidence>
<evidence type="ECO:0000256" key="6">
    <source>
        <dbReference type="ARBA" id="ARBA00022801"/>
    </source>
</evidence>
<gene>
    <name evidence="13" type="primary">rseP</name>
    <name evidence="13" type="ORF">FRD01_23615</name>
</gene>
<reference evidence="13 14" key="1">
    <citation type="submission" date="2019-08" db="EMBL/GenBank/DDBJ databases">
        <authorList>
            <person name="Liang Q."/>
        </authorList>
    </citation>
    <scope>NUCLEOTIDE SEQUENCE [LARGE SCALE GENOMIC DNA]</scope>
    <source>
        <strain evidence="13 14">V1718</strain>
    </source>
</reference>
<keyword evidence="9 13" id="KW-0482">Metalloprotease</keyword>
<evidence type="ECO:0000256" key="2">
    <source>
        <dbReference type="ARBA" id="ARBA00004141"/>
    </source>
</evidence>
<dbReference type="EMBL" id="CP042467">
    <property type="protein sequence ID" value="QED30166.1"/>
    <property type="molecule type" value="Genomic_DNA"/>
</dbReference>
<dbReference type="GO" id="GO:0004222">
    <property type="term" value="F:metalloendopeptidase activity"/>
    <property type="evidence" value="ECO:0007669"/>
    <property type="project" value="InterPro"/>
</dbReference>
<comment type="cofactor">
    <cofactor evidence="1">
        <name>Zn(2+)</name>
        <dbReference type="ChEBI" id="CHEBI:29105"/>
    </cofactor>
</comment>
<dbReference type="KEGG" id="bbae:FRD01_23615"/>
<dbReference type="NCBIfam" id="TIGR00054">
    <property type="entry name" value="RIP metalloprotease RseP"/>
    <property type="match status" value="2"/>
</dbReference>
<comment type="similarity">
    <text evidence="3">Belongs to the peptidase M50B family.</text>
</comment>
<dbReference type="PROSITE" id="PS50106">
    <property type="entry name" value="PDZ"/>
    <property type="match status" value="2"/>
</dbReference>
<dbReference type="CDD" id="cd06163">
    <property type="entry name" value="S2P-M50_PDZ_RseP-like"/>
    <property type="match status" value="2"/>
</dbReference>
<protein>
    <submittedName>
        <fullName evidence="13">RIP metalloprotease RseP</fullName>
    </submittedName>
</protein>
<dbReference type="GO" id="GO:0016020">
    <property type="term" value="C:membrane"/>
    <property type="evidence" value="ECO:0007669"/>
    <property type="project" value="UniProtKB-SubCell"/>
</dbReference>
<evidence type="ECO:0000256" key="10">
    <source>
        <dbReference type="ARBA" id="ARBA00023136"/>
    </source>
</evidence>
<evidence type="ECO:0000313" key="13">
    <source>
        <dbReference type="EMBL" id="QED30166.1"/>
    </source>
</evidence>
<dbReference type="GO" id="GO:0006508">
    <property type="term" value="P:proteolysis"/>
    <property type="evidence" value="ECO:0007669"/>
    <property type="project" value="UniProtKB-KW"/>
</dbReference>
<dbReference type="SUPFAM" id="SSF50156">
    <property type="entry name" value="PDZ domain-like"/>
    <property type="match status" value="3"/>
</dbReference>
<evidence type="ECO:0000256" key="3">
    <source>
        <dbReference type="ARBA" id="ARBA00007931"/>
    </source>
</evidence>
<feature type="transmembrane region" description="Helical" evidence="11">
    <location>
        <begin position="535"/>
        <end position="552"/>
    </location>
</feature>
<evidence type="ECO:0000259" key="12">
    <source>
        <dbReference type="PROSITE" id="PS50106"/>
    </source>
</evidence>
<evidence type="ECO:0000256" key="7">
    <source>
        <dbReference type="ARBA" id="ARBA00022833"/>
    </source>
</evidence>
<dbReference type="PANTHER" id="PTHR42837">
    <property type="entry name" value="REGULATOR OF SIGMA-E PROTEASE RSEP"/>
    <property type="match status" value="1"/>
</dbReference>
<dbReference type="Pfam" id="PF17820">
    <property type="entry name" value="PDZ_6"/>
    <property type="match status" value="2"/>
</dbReference>
<keyword evidence="6" id="KW-0378">Hydrolase</keyword>
<dbReference type="CDD" id="cd23081">
    <property type="entry name" value="cpPDZ_EcRseP-like"/>
    <property type="match status" value="1"/>
</dbReference>
<keyword evidence="7" id="KW-0862">Zinc</keyword>